<reference evidence="1 2" key="2">
    <citation type="journal article" date="2022" name="Mol. Ecol. Resour.">
        <title>The genomes of chicory, endive, great burdock and yacon provide insights into Asteraceae paleo-polyploidization history and plant inulin production.</title>
        <authorList>
            <person name="Fan W."/>
            <person name="Wang S."/>
            <person name="Wang H."/>
            <person name="Wang A."/>
            <person name="Jiang F."/>
            <person name="Liu H."/>
            <person name="Zhao H."/>
            <person name="Xu D."/>
            <person name="Zhang Y."/>
        </authorList>
    </citation>
    <scope>NUCLEOTIDE SEQUENCE [LARGE SCALE GENOMIC DNA]</scope>
    <source>
        <strain evidence="2">cv. Niubang</strain>
    </source>
</reference>
<dbReference type="EMBL" id="CM042062">
    <property type="protein sequence ID" value="KAI3669213.1"/>
    <property type="molecule type" value="Genomic_DNA"/>
</dbReference>
<evidence type="ECO:0000313" key="1">
    <source>
        <dbReference type="EMBL" id="KAI3669213.1"/>
    </source>
</evidence>
<organism evidence="1 2">
    <name type="scientific">Arctium lappa</name>
    <name type="common">Greater burdock</name>
    <name type="synonym">Lappa major</name>
    <dbReference type="NCBI Taxonomy" id="4217"/>
    <lineage>
        <taxon>Eukaryota</taxon>
        <taxon>Viridiplantae</taxon>
        <taxon>Streptophyta</taxon>
        <taxon>Embryophyta</taxon>
        <taxon>Tracheophyta</taxon>
        <taxon>Spermatophyta</taxon>
        <taxon>Magnoliopsida</taxon>
        <taxon>eudicotyledons</taxon>
        <taxon>Gunneridae</taxon>
        <taxon>Pentapetalae</taxon>
        <taxon>asterids</taxon>
        <taxon>campanulids</taxon>
        <taxon>Asterales</taxon>
        <taxon>Asteraceae</taxon>
        <taxon>Carduoideae</taxon>
        <taxon>Cardueae</taxon>
        <taxon>Arctiinae</taxon>
        <taxon>Arctium</taxon>
    </lineage>
</organism>
<sequence length="960" mass="109858">MLQRAASNAFSWWWASHIRTKQSKWLEQSLLDMEEKVHNALSIIQKDGDSFGKRAEMYYRHRPDLICFVEETFRAYRALAERYDKLSKSLQKANTTIASIFPDQISYDDFDDDDIGPPKRARNMPPQNQGPNAAKIPKVPELPSKNLKGLISHASRKIQITNAFKEDNPSRVVPKSGLSEEEALEEIDKIQKDILAMQTMKEFIKSAYENGLSKYWEIENKINTMQQRVCRLQDEFKVGKVIEDGDARTVMAQAALKSCKNTLEKLEEKRENSSQAAGSEHKRIVDAKQKIEALKRKYLPDEVNRSEKDEQEGKSQISNQDDDKEALGKIRESLEEIPKKPLTVSKLADTIDKLANKVISLESTVSSQTANIDNLRAQTTDLQTQIQDLEADKASLADGTQTLRKKLKDMEKKLQRLEDLEKDVEKQNSTLRLYFTEARCNIEHLSEKLHDVQPDDEVEAGSPDTKEGSVKSDLEEDVFEECSPSAEEANWELEGVVEMSIKERELKSEEVVEEKETPSTNNDDGIKNANTTDKKSETSDIDEVKNAKTTKEKGETKNDDGVKNGNANEEKGDDDVKNVDTKKGKPNRNEDTVKNSDSRIENIKEAGNDESPKKPLKVYTTTLKNYKETKRKMSAEEKRRLETLFELTVLVRELKSGMMKKDSEIQILKQKLKQLQDELGKQNEENWQEVKQEDVETEEEDITINISIDEPKPVSEVEERLRMEIDAILDENLDFWLRFSSQFHQVQKFKTEVEDLKEEIVKVKAKGVVEAKAGAGTEGNTSTSMFTTDLRSEIRPIYKHLKEIQGELTVWIEQAESLKEELHRRCASLTNIQEAITMALKEGMQEDEIKFSTHQAAKFQGEILNMEQENNRVNEELEAGLHHARSLHLEIKKTLRKLEEEFGLLDNQNPYQQNFVRTSSRPGIPLRSFIFGVKARKQKPSIFGTRNLQKKVPTPRGGRP</sequence>
<reference evidence="2" key="1">
    <citation type="journal article" date="2022" name="Mol. Ecol. Resour.">
        <title>The genomes of chicory, endive, great burdock and yacon provide insights into Asteraceae palaeo-polyploidization history and plant inulin production.</title>
        <authorList>
            <person name="Fan W."/>
            <person name="Wang S."/>
            <person name="Wang H."/>
            <person name="Wang A."/>
            <person name="Jiang F."/>
            <person name="Liu H."/>
            <person name="Zhao H."/>
            <person name="Xu D."/>
            <person name="Zhang Y."/>
        </authorList>
    </citation>
    <scope>NUCLEOTIDE SEQUENCE [LARGE SCALE GENOMIC DNA]</scope>
    <source>
        <strain evidence="2">cv. Niubang</strain>
    </source>
</reference>
<proteinExistence type="predicted"/>
<keyword evidence="2" id="KW-1185">Reference proteome</keyword>
<evidence type="ECO:0000313" key="2">
    <source>
        <dbReference type="Proteomes" id="UP001055879"/>
    </source>
</evidence>
<name>A0ACB8XNP8_ARCLA</name>
<dbReference type="Proteomes" id="UP001055879">
    <property type="component" value="Linkage Group LG16"/>
</dbReference>
<gene>
    <name evidence="1" type="ORF">L6452_40440</name>
</gene>
<comment type="caution">
    <text evidence="1">The sequence shown here is derived from an EMBL/GenBank/DDBJ whole genome shotgun (WGS) entry which is preliminary data.</text>
</comment>
<accession>A0ACB8XNP8</accession>
<protein>
    <submittedName>
        <fullName evidence="1">Uncharacterized protein</fullName>
    </submittedName>
</protein>